<evidence type="ECO:0000256" key="1">
    <source>
        <dbReference type="ARBA" id="ARBA00001961"/>
    </source>
</evidence>
<protein>
    <recommendedName>
        <fullName evidence="6">Prolyl 4-hydroxylase alpha subunit domain-containing protein</fullName>
    </recommendedName>
</protein>
<dbReference type="AlphaFoldDB" id="A0A8S1DGH6"/>
<evidence type="ECO:0000256" key="4">
    <source>
        <dbReference type="ARBA" id="ARBA00023002"/>
    </source>
</evidence>
<evidence type="ECO:0000256" key="2">
    <source>
        <dbReference type="ARBA" id="ARBA00022896"/>
    </source>
</evidence>
<accession>A0A8S1DGH6</accession>
<keyword evidence="3" id="KW-0223">Dioxygenase</keyword>
<dbReference type="InterPro" id="IPR039558">
    <property type="entry name" value="TPA1/OFD1_N"/>
</dbReference>
<dbReference type="PANTHER" id="PTHR12117:SF0">
    <property type="entry name" value="PROLYL 3-HYDROXYLASE OGFOD1"/>
    <property type="match status" value="1"/>
</dbReference>
<proteinExistence type="predicted"/>
<evidence type="ECO:0000313" key="7">
    <source>
        <dbReference type="EMBL" id="CAB3382741.1"/>
    </source>
</evidence>
<name>A0A8S1DGH6_9INSE</name>
<evidence type="ECO:0000259" key="6">
    <source>
        <dbReference type="SMART" id="SM00702"/>
    </source>
</evidence>
<dbReference type="InterPro" id="IPR051842">
    <property type="entry name" value="uS12_prolyl_hydroxylase"/>
</dbReference>
<comment type="caution">
    <text evidence="7">The sequence shown here is derived from an EMBL/GenBank/DDBJ whole genome shotgun (WGS) entry which is preliminary data.</text>
</comment>
<dbReference type="GO" id="GO:0031543">
    <property type="term" value="F:peptidyl-proline dioxygenase activity"/>
    <property type="evidence" value="ECO:0007669"/>
    <property type="project" value="TreeGrafter"/>
</dbReference>
<evidence type="ECO:0000256" key="5">
    <source>
        <dbReference type="SAM" id="MobiDB-lite"/>
    </source>
</evidence>
<feature type="compositionally biased region" description="Basic residues" evidence="5">
    <location>
        <begin position="63"/>
        <end position="72"/>
    </location>
</feature>
<keyword evidence="2" id="KW-0847">Vitamin C</keyword>
<dbReference type="PANTHER" id="PTHR12117">
    <property type="entry name" value="HISTONE ACETYLTRANSFERASE COMPLEX"/>
    <property type="match status" value="1"/>
</dbReference>
<dbReference type="GO" id="GO:0005506">
    <property type="term" value="F:iron ion binding"/>
    <property type="evidence" value="ECO:0007669"/>
    <property type="project" value="InterPro"/>
</dbReference>
<dbReference type="InterPro" id="IPR019601">
    <property type="entry name" value="Oxoglutarate/Fe-dep_Oase_C"/>
</dbReference>
<dbReference type="SMART" id="SM00702">
    <property type="entry name" value="P4Hc"/>
    <property type="match status" value="1"/>
</dbReference>
<keyword evidence="8" id="KW-1185">Reference proteome</keyword>
<reference evidence="7 8" key="1">
    <citation type="submission" date="2020-04" db="EMBL/GenBank/DDBJ databases">
        <authorList>
            <person name="Alioto T."/>
            <person name="Alioto T."/>
            <person name="Gomez Garrido J."/>
        </authorList>
    </citation>
    <scope>NUCLEOTIDE SEQUENCE [LARGE SCALE GENOMIC DNA]</scope>
</reference>
<dbReference type="Pfam" id="PF10637">
    <property type="entry name" value="Ofd1_CTDD"/>
    <property type="match status" value="1"/>
</dbReference>
<evidence type="ECO:0000256" key="3">
    <source>
        <dbReference type="ARBA" id="ARBA00022964"/>
    </source>
</evidence>
<organism evidence="7 8">
    <name type="scientific">Cloeon dipterum</name>
    <dbReference type="NCBI Taxonomy" id="197152"/>
    <lineage>
        <taxon>Eukaryota</taxon>
        <taxon>Metazoa</taxon>
        <taxon>Ecdysozoa</taxon>
        <taxon>Arthropoda</taxon>
        <taxon>Hexapoda</taxon>
        <taxon>Insecta</taxon>
        <taxon>Pterygota</taxon>
        <taxon>Palaeoptera</taxon>
        <taxon>Ephemeroptera</taxon>
        <taxon>Pisciforma</taxon>
        <taxon>Baetidae</taxon>
        <taxon>Cloeon</taxon>
    </lineage>
</organism>
<dbReference type="InterPro" id="IPR006620">
    <property type="entry name" value="Pro_4_hyd_alph"/>
</dbReference>
<dbReference type="Pfam" id="PF13661">
    <property type="entry name" value="2OG-FeII_Oxy_4"/>
    <property type="match status" value="1"/>
</dbReference>
<keyword evidence="4" id="KW-0560">Oxidoreductase</keyword>
<dbReference type="OrthoDB" id="430522at2759"/>
<dbReference type="Gene3D" id="2.60.120.620">
    <property type="entry name" value="q2cbj1_9rhob like domain"/>
    <property type="match status" value="2"/>
</dbReference>
<feature type="region of interest" description="Disordered" evidence="5">
    <location>
        <begin position="48"/>
        <end position="72"/>
    </location>
</feature>
<dbReference type="EMBL" id="CADEPI010000282">
    <property type="protein sequence ID" value="CAB3382741.1"/>
    <property type="molecule type" value="Genomic_DNA"/>
</dbReference>
<gene>
    <name evidence="7" type="ORF">CLODIP_2_CD00215</name>
</gene>
<dbReference type="GO" id="GO:0031418">
    <property type="term" value="F:L-ascorbic acid binding"/>
    <property type="evidence" value="ECO:0007669"/>
    <property type="project" value="UniProtKB-KW"/>
</dbReference>
<dbReference type="Proteomes" id="UP000494165">
    <property type="component" value="Unassembled WGS sequence"/>
</dbReference>
<comment type="cofactor">
    <cofactor evidence="1">
        <name>L-ascorbate</name>
        <dbReference type="ChEBI" id="CHEBI:38290"/>
    </cofactor>
</comment>
<dbReference type="GO" id="GO:0005737">
    <property type="term" value="C:cytoplasm"/>
    <property type="evidence" value="ECO:0007669"/>
    <property type="project" value="TreeGrafter"/>
</dbReference>
<dbReference type="GO" id="GO:0006449">
    <property type="term" value="P:regulation of translational termination"/>
    <property type="evidence" value="ECO:0007669"/>
    <property type="project" value="TreeGrafter"/>
</dbReference>
<feature type="domain" description="Prolyl 4-hydroxylase alpha subunit" evidence="6">
    <location>
        <begin position="135"/>
        <end position="312"/>
    </location>
</feature>
<evidence type="ECO:0000313" key="8">
    <source>
        <dbReference type="Proteomes" id="UP000494165"/>
    </source>
</evidence>
<sequence length="576" mass="65899">MQRPIIIPWHNLSVQIAKEKGEGILLRLKQAKVTSCFAGLRARGDKRERTSLTMSGVEEKGVKRSKGQKGTSCKKKSVLEPFELNPAFVKSTKILSEKWENNQDCEIVTDEEGNILDDGSGAGKPSQIKLSNFPFKHCLVEDFIQGENFLNDLKYELSDLNYTLKNNDLFQFHQSEAFDNVELSHVAALKKILYHNLRQWLVEVTKLPLTDRCDTFCSRYEHTDYLLCHDDRCSTRKIAFLYYLNKNWKEGDGGTLDLFNSDDQKQPKDLVKSIQPSWNRFLFFEVSENSHHQVSELVNQDKIRVAVSGWFHLPSAPVTDTSCPLLPIERGLPAQQSRIALDKFIDPIYLQESYITSIQLHFENKSEAQLHNFIIQECYQDLCETLLDPSIQWQIVGPPNIRHYQRADKSGLPERLQQFLELLHSEPMFKLLANMTGLDLVEEADPDVEEQPSCHSEVQQWSQGCYTLLVSPEHMNCLDVLDVYFHFNSELVPEDVGGTISYVENTKKGCKEALSLMPVANSMSIVYAGKSVDRTVKYLNSRYEYGFHTLQLRYYVLQKANQLLSSPSSDNGSCSD</sequence>